<feature type="region of interest" description="Disordered" evidence="5">
    <location>
        <begin position="206"/>
        <end position="227"/>
    </location>
</feature>
<comment type="subcellular location">
    <subcellularLocation>
        <location evidence="1">Membrane</location>
        <topology evidence="1">Multi-pass membrane protein</topology>
    </subcellularLocation>
</comment>
<sequence>MPASNPQSPLEYVSIPPCATRLRDTSSSSSSAPASSRPTPKLTTTALPRPSQAQAPTMLSSPTSATSSQGPLSPSKLAYNSIPSLLLSSTLQIPQNAPEPRRGGAKLLSARDPLSIPITTVNFRRFVAKVGPVFWLQDRVEEVVMWRKGNRYTAVWMGVYVFLCTSAERRLRNRADLGIGYFPRLVLLLPHVIVLSILLATHPSLRSNDNSEAETKPAPTTPPAQVGEGSVDYLANVQAIQNLMGVFSDFYDAVLPVVPHLTHASPFTPIILTLVLVSLLAILPLLLLLPPRPTFLFLGLFPLLCTHPFTLHTIPNILSGAQPIFNALRTRLARLIDDDRLEDRHWRTTLRDVELFENERWAAPTGRAGSVMSRSVSDVGEDAVKAGLTSDAGWAKTNLKPGERKAWTRGRDGWSGLGEDGSADVSSNLTFALEPGWVFVETEDWRPDLEGSWVTPGVADKSGWVYTNDAWLDPHSMPLEEWRTTGMTRRRRWTRRIYYDQNIDAEKSV</sequence>
<dbReference type="PANTHER" id="PTHR28304:SF2">
    <property type="entry name" value="PEROXISOMAL MEMBRANE PROTEIN PEX29"/>
    <property type="match status" value="1"/>
</dbReference>
<proteinExistence type="predicted"/>
<reference evidence="8 9" key="1">
    <citation type="journal article" date="2021" name="Environ. Microbiol.">
        <title>Gene family expansions and transcriptome signatures uncover fungal adaptations to wood decay.</title>
        <authorList>
            <person name="Hage H."/>
            <person name="Miyauchi S."/>
            <person name="Viragh M."/>
            <person name="Drula E."/>
            <person name="Min B."/>
            <person name="Chaduli D."/>
            <person name="Navarro D."/>
            <person name="Favel A."/>
            <person name="Norest M."/>
            <person name="Lesage-Meessen L."/>
            <person name="Balint B."/>
            <person name="Merenyi Z."/>
            <person name="de Eugenio L."/>
            <person name="Morin E."/>
            <person name="Martinez A.T."/>
            <person name="Baldrian P."/>
            <person name="Stursova M."/>
            <person name="Martinez M.J."/>
            <person name="Novotny C."/>
            <person name="Magnuson J.K."/>
            <person name="Spatafora J.W."/>
            <person name="Maurice S."/>
            <person name="Pangilinan J."/>
            <person name="Andreopoulos W."/>
            <person name="LaButti K."/>
            <person name="Hundley H."/>
            <person name="Na H."/>
            <person name="Kuo A."/>
            <person name="Barry K."/>
            <person name="Lipzen A."/>
            <person name="Henrissat B."/>
            <person name="Riley R."/>
            <person name="Ahrendt S."/>
            <person name="Nagy L.G."/>
            <person name="Grigoriev I.V."/>
            <person name="Martin F."/>
            <person name="Rosso M.N."/>
        </authorList>
    </citation>
    <scope>NUCLEOTIDE SEQUENCE [LARGE SCALE GENOMIC DNA]</scope>
    <source>
        <strain evidence="8 9">CIRM-BRFM 1785</strain>
    </source>
</reference>
<feature type="transmembrane region" description="Helical" evidence="6">
    <location>
        <begin position="179"/>
        <end position="200"/>
    </location>
</feature>
<evidence type="ECO:0000256" key="6">
    <source>
        <dbReference type="SAM" id="Phobius"/>
    </source>
</evidence>
<protein>
    <submittedName>
        <fullName evidence="8">Integral peroxisomal membrane peroxin-domain-containing protein</fullName>
    </submittedName>
</protein>
<keyword evidence="9" id="KW-1185">Reference proteome</keyword>
<dbReference type="Proteomes" id="UP000814176">
    <property type="component" value="Unassembled WGS sequence"/>
</dbReference>
<dbReference type="InterPro" id="IPR052816">
    <property type="entry name" value="Peroxisomal_Membrane_PEX28-32"/>
</dbReference>
<dbReference type="Pfam" id="PF06398">
    <property type="entry name" value="Pex24p"/>
    <property type="match status" value="1"/>
</dbReference>
<feature type="transmembrane region" description="Helical" evidence="6">
    <location>
        <begin position="267"/>
        <end position="288"/>
    </location>
</feature>
<evidence type="ECO:0000256" key="5">
    <source>
        <dbReference type="SAM" id="MobiDB-lite"/>
    </source>
</evidence>
<keyword evidence="3 6" id="KW-1133">Transmembrane helix</keyword>
<dbReference type="RefSeq" id="XP_047783043.1">
    <property type="nucleotide sequence ID" value="XM_047926182.1"/>
</dbReference>
<accession>A0ABQ8KT63</accession>
<dbReference type="EMBL" id="JADCUA010000003">
    <property type="protein sequence ID" value="KAH9841744.1"/>
    <property type="molecule type" value="Genomic_DNA"/>
</dbReference>
<dbReference type="GeneID" id="72006914"/>
<comment type="caution">
    <text evidence="8">The sequence shown here is derived from an EMBL/GenBank/DDBJ whole genome shotgun (WGS) entry which is preliminary data.</text>
</comment>
<dbReference type="InterPro" id="IPR010482">
    <property type="entry name" value="TECPR1-like_DysF"/>
</dbReference>
<gene>
    <name evidence="8" type="ORF">C8Q71DRAFT_820515</name>
</gene>
<evidence type="ECO:0000256" key="1">
    <source>
        <dbReference type="ARBA" id="ARBA00004141"/>
    </source>
</evidence>
<dbReference type="PANTHER" id="PTHR28304">
    <property type="entry name" value="PEROXISOMAL MEMBRANE PROTEIN PEX29"/>
    <property type="match status" value="1"/>
</dbReference>
<evidence type="ECO:0000313" key="8">
    <source>
        <dbReference type="EMBL" id="KAH9841744.1"/>
    </source>
</evidence>
<keyword evidence="2 6" id="KW-0812">Transmembrane</keyword>
<evidence type="ECO:0000313" key="9">
    <source>
        <dbReference type="Proteomes" id="UP000814176"/>
    </source>
</evidence>
<name>A0ABQ8KT63_9APHY</name>
<evidence type="ECO:0000259" key="7">
    <source>
        <dbReference type="Pfam" id="PF06398"/>
    </source>
</evidence>
<keyword evidence="4 6" id="KW-0472">Membrane</keyword>
<evidence type="ECO:0000256" key="2">
    <source>
        <dbReference type="ARBA" id="ARBA00022692"/>
    </source>
</evidence>
<evidence type="ECO:0000256" key="3">
    <source>
        <dbReference type="ARBA" id="ARBA00022989"/>
    </source>
</evidence>
<evidence type="ECO:0000256" key="4">
    <source>
        <dbReference type="ARBA" id="ARBA00023136"/>
    </source>
</evidence>
<feature type="transmembrane region" description="Helical" evidence="6">
    <location>
        <begin position="295"/>
        <end position="314"/>
    </location>
</feature>
<feature type="compositionally biased region" description="Polar residues" evidence="5">
    <location>
        <begin position="41"/>
        <end position="72"/>
    </location>
</feature>
<feature type="domain" description="TECPR1-like DysF" evidence="7">
    <location>
        <begin position="113"/>
        <end position="495"/>
    </location>
</feature>
<feature type="compositionally biased region" description="Low complexity" evidence="5">
    <location>
        <begin position="25"/>
        <end position="40"/>
    </location>
</feature>
<feature type="region of interest" description="Disordered" evidence="5">
    <location>
        <begin position="1"/>
        <end position="73"/>
    </location>
</feature>
<organism evidence="8 9">
    <name type="scientific">Rhodofomes roseus</name>
    <dbReference type="NCBI Taxonomy" id="34475"/>
    <lineage>
        <taxon>Eukaryota</taxon>
        <taxon>Fungi</taxon>
        <taxon>Dikarya</taxon>
        <taxon>Basidiomycota</taxon>
        <taxon>Agaricomycotina</taxon>
        <taxon>Agaricomycetes</taxon>
        <taxon>Polyporales</taxon>
        <taxon>Rhodofomes</taxon>
    </lineage>
</organism>